<dbReference type="PANTHER" id="PTHR33969:SF2">
    <property type="entry name" value="SEGREGATION AND CONDENSATION PROTEIN A"/>
    <property type="match status" value="1"/>
</dbReference>
<evidence type="ECO:0008006" key="2">
    <source>
        <dbReference type="Google" id="ProtNLM"/>
    </source>
</evidence>
<dbReference type="EMBL" id="UINC01018110">
    <property type="protein sequence ID" value="SVA75754.1"/>
    <property type="molecule type" value="Genomic_DNA"/>
</dbReference>
<name>A0A381YFJ7_9ZZZZ</name>
<dbReference type="Pfam" id="PF02616">
    <property type="entry name" value="SMC_ScpA"/>
    <property type="match status" value="1"/>
</dbReference>
<evidence type="ECO:0000313" key="1">
    <source>
        <dbReference type="EMBL" id="SVA75754.1"/>
    </source>
</evidence>
<dbReference type="PANTHER" id="PTHR33969">
    <property type="entry name" value="SEGREGATION AND CONDENSATION PROTEIN A"/>
    <property type="match status" value="1"/>
</dbReference>
<reference evidence="1" key="1">
    <citation type="submission" date="2018-05" db="EMBL/GenBank/DDBJ databases">
        <authorList>
            <person name="Lanie J.A."/>
            <person name="Ng W.-L."/>
            <person name="Kazmierczak K.M."/>
            <person name="Andrzejewski T.M."/>
            <person name="Davidsen T.M."/>
            <person name="Wayne K.J."/>
            <person name="Tettelin H."/>
            <person name="Glass J.I."/>
            <person name="Rusch D."/>
            <person name="Podicherti R."/>
            <person name="Tsui H.-C.T."/>
            <person name="Winkler M.E."/>
        </authorList>
    </citation>
    <scope>NUCLEOTIDE SEQUENCE</scope>
</reference>
<dbReference type="AlphaFoldDB" id="A0A381YFJ7"/>
<sequence>MNYQCNLDIFEGPLDLLLHLIKEQKMDIYDIRIAEITKQYLSYLDLLSELNLEMVGEYLVMAAELAKIKSKTLLPIPETEEDVLTAAGEDPRAELMRRLLEYQRYKEAAFELRQKEYDQQQLFSRTGEVVLENSEEELLIEANVFDLLTAFQKVLKEKSFKKNYEIKVTTLSVSDRISGILEILNASESVTFDSLFTTLNAKQEVIVTFLAILELMGMQLIRSQQARQFDVIRIYAAVSREVQEEVLKEFYDAEETETSSAGS</sequence>
<proteinExistence type="inferred from homology"/>
<dbReference type="Gene3D" id="1.10.10.580">
    <property type="entry name" value="Structural maintenance of chromosome 1. Chain E"/>
    <property type="match status" value="1"/>
</dbReference>
<organism evidence="1">
    <name type="scientific">marine metagenome</name>
    <dbReference type="NCBI Taxonomy" id="408172"/>
    <lineage>
        <taxon>unclassified sequences</taxon>
        <taxon>metagenomes</taxon>
        <taxon>ecological metagenomes</taxon>
    </lineage>
</organism>
<dbReference type="InterPro" id="IPR003768">
    <property type="entry name" value="ScpA"/>
</dbReference>
<dbReference type="HAMAP" id="MF_01805">
    <property type="entry name" value="ScpA"/>
    <property type="match status" value="1"/>
</dbReference>
<dbReference type="Gene3D" id="6.10.250.2410">
    <property type="match status" value="1"/>
</dbReference>
<dbReference type="InterPro" id="IPR023093">
    <property type="entry name" value="ScpA-like_C"/>
</dbReference>
<gene>
    <name evidence="1" type="ORF">METZ01_LOCUS128608</name>
</gene>
<accession>A0A381YFJ7</accession>
<protein>
    <recommendedName>
        <fullName evidence="2">Segregation and condensation protein A</fullName>
    </recommendedName>
</protein>